<feature type="transmembrane region" description="Helical" evidence="6">
    <location>
        <begin position="267"/>
        <end position="292"/>
    </location>
</feature>
<reference evidence="7" key="1">
    <citation type="submission" date="2014-05" db="EMBL/GenBank/DDBJ databases">
        <title>The transcriptome of the halophilic microalga Tetraselmis sp. GSL018 isolated from the Great Salt Lake, Utah.</title>
        <authorList>
            <person name="Jinkerson R.E."/>
            <person name="D'Adamo S."/>
            <person name="Posewitz M.C."/>
        </authorList>
    </citation>
    <scope>NUCLEOTIDE SEQUENCE</scope>
    <source>
        <strain evidence="7">GSL018</strain>
    </source>
</reference>
<feature type="transmembrane region" description="Helical" evidence="6">
    <location>
        <begin position="130"/>
        <end position="150"/>
    </location>
</feature>
<comment type="subcellular location">
    <subcellularLocation>
        <location evidence="1">Membrane</location>
        <topology evidence="1">Multi-pass membrane protein</topology>
    </subcellularLocation>
</comment>
<dbReference type="EMBL" id="GBEZ01001023">
    <property type="protein sequence ID" value="JAC83914.1"/>
    <property type="molecule type" value="Transcribed_RNA"/>
</dbReference>
<accession>A0A061SLH1</accession>
<evidence type="ECO:0000256" key="5">
    <source>
        <dbReference type="SAM" id="MobiDB-lite"/>
    </source>
</evidence>
<name>A0A061SLH1_9CHLO</name>
<evidence type="ECO:0000256" key="6">
    <source>
        <dbReference type="SAM" id="Phobius"/>
    </source>
</evidence>
<feature type="region of interest" description="Disordered" evidence="5">
    <location>
        <begin position="83"/>
        <end position="104"/>
    </location>
</feature>
<evidence type="ECO:0000313" key="7">
    <source>
        <dbReference type="EMBL" id="JAC83914.1"/>
    </source>
</evidence>
<evidence type="ECO:0000256" key="1">
    <source>
        <dbReference type="ARBA" id="ARBA00004141"/>
    </source>
</evidence>
<gene>
    <name evidence="7" type="ORF">TSPGSL018_2199</name>
</gene>
<feature type="transmembrane region" description="Helical" evidence="6">
    <location>
        <begin position="388"/>
        <end position="410"/>
    </location>
</feature>
<evidence type="ECO:0000256" key="3">
    <source>
        <dbReference type="ARBA" id="ARBA00022989"/>
    </source>
</evidence>
<dbReference type="InterPro" id="IPR013604">
    <property type="entry name" value="7TM_chemorcpt"/>
</dbReference>
<dbReference type="Pfam" id="PF08395">
    <property type="entry name" value="7tm_7"/>
    <property type="match status" value="1"/>
</dbReference>
<protein>
    <submittedName>
        <fullName evidence="7">Uncharacterized protein</fullName>
    </submittedName>
</protein>
<dbReference type="AlphaFoldDB" id="A0A061SLH1"/>
<organism evidence="7">
    <name type="scientific">Tetraselmis sp. GSL018</name>
    <dbReference type="NCBI Taxonomy" id="582737"/>
    <lineage>
        <taxon>Eukaryota</taxon>
        <taxon>Viridiplantae</taxon>
        <taxon>Chlorophyta</taxon>
        <taxon>core chlorophytes</taxon>
        <taxon>Chlorodendrophyceae</taxon>
        <taxon>Chlorodendrales</taxon>
        <taxon>Chlorodendraceae</taxon>
        <taxon>Tetraselmis</taxon>
    </lineage>
</organism>
<keyword evidence="2 6" id="KW-0812">Transmembrane</keyword>
<feature type="transmembrane region" description="Helical" evidence="6">
    <location>
        <begin position="465"/>
        <end position="482"/>
    </location>
</feature>
<evidence type="ECO:0000256" key="4">
    <source>
        <dbReference type="ARBA" id="ARBA00023136"/>
    </source>
</evidence>
<keyword evidence="4 6" id="KW-0472">Membrane</keyword>
<keyword evidence="3 6" id="KW-1133">Transmembrane helix</keyword>
<feature type="compositionally biased region" description="Polar residues" evidence="5">
    <location>
        <begin position="92"/>
        <end position="104"/>
    </location>
</feature>
<dbReference type="GO" id="GO:0016020">
    <property type="term" value="C:membrane"/>
    <property type="evidence" value="ECO:0007669"/>
    <property type="project" value="UniProtKB-SubCell"/>
</dbReference>
<proteinExistence type="predicted"/>
<evidence type="ECO:0000256" key="2">
    <source>
        <dbReference type="ARBA" id="ARBA00022692"/>
    </source>
</evidence>
<feature type="transmembrane region" description="Helical" evidence="6">
    <location>
        <begin position="156"/>
        <end position="181"/>
    </location>
</feature>
<feature type="transmembrane region" description="Helical" evidence="6">
    <location>
        <begin position="350"/>
        <end position="376"/>
    </location>
</feature>
<sequence>MQRVASLDSVSRDSTREAWSEAAAAAHTSIDDNALPFELRHALYDTLVDTRLRTRLLRELLPVRNMVLFFALGPTRSRRGFNSRDRIENVETGGTSQPNQSTETAASVPGAKKLGGFFSGSSPMDVPGKVAIVLCCLFAVNSVRGLAFLGKLGHATFPWVLGVVFLLWWSMLTVKSFSFVFSGGFERGLSSHLEEIQAKGLYLTTDAHMRHLRAGVRAAAAVMASLTAANSMLLPCFVLIPALGTEGLMRELICYPLGPDHGACTTVAALVMLLQVPLSAHWVVPVGMFVILCRTLRHAYAQLAAELPSRLHWCRTTETGATVKSVLAQIMLRHQELNDAVEKASKHWKWWIAAVIAFDVPLITFLVFQIIALLRAEEPANATQLGTVVFWACSGFVHLLAVSLSAAGVTSEASSLAHHMLEPRLQELLLGNSAETHTMVLVFNKYLDEHPPCFRFLHVRITMEAVSSVVSLIIGYIIVLATL</sequence>
<feature type="transmembrane region" description="Helical" evidence="6">
    <location>
        <begin position="218"/>
        <end position="240"/>
    </location>
</feature>